<evidence type="ECO:0000313" key="4">
    <source>
        <dbReference type="EMBL" id="SCC69937.1"/>
    </source>
</evidence>
<dbReference type="EMBL" id="FMBC01000103">
    <property type="protein sequence ID" value="SCC69937.1"/>
    <property type="molecule type" value="Genomic_DNA"/>
</dbReference>
<evidence type="ECO:0000256" key="1">
    <source>
        <dbReference type="SAM" id="MobiDB-lite"/>
    </source>
</evidence>
<dbReference type="Proteomes" id="UP000198515">
    <property type="component" value="Unassembled WGS sequence"/>
</dbReference>
<dbReference type="AlphaFoldDB" id="A0A1C4GP06"/>
<keyword evidence="5" id="KW-1185">Reference proteome</keyword>
<proteinExistence type="predicted"/>
<dbReference type="Pfam" id="PF18443">
    <property type="entry name" value="Tli4_N"/>
    <property type="match status" value="1"/>
</dbReference>
<dbReference type="InterPro" id="IPR041290">
    <property type="entry name" value="Tli4_C"/>
</dbReference>
<protein>
    <recommendedName>
        <fullName evidence="6">Tle cognate immunity protein 4 C-terminal domain-containing protein</fullName>
    </recommendedName>
</protein>
<evidence type="ECO:0000259" key="3">
    <source>
        <dbReference type="Pfam" id="PF18443"/>
    </source>
</evidence>
<accession>A0A1C4GP06</accession>
<evidence type="ECO:0000313" key="5">
    <source>
        <dbReference type="Proteomes" id="UP000198515"/>
    </source>
</evidence>
<dbReference type="InterPro" id="IPR040761">
    <property type="entry name" value="Tli4_N"/>
</dbReference>
<gene>
    <name evidence="4" type="ORF">GA0061070_11032</name>
</gene>
<reference evidence="5" key="1">
    <citation type="submission" date="2016-08" db="EMBL/GenBank/DDBJ databases">
        <authorList>
            <person name="Varghese N."/>
            <person name="Submissions Spin"/>
        </authorList>
    </citation>
    <scope>NUCLEOTIDE SEQUENCE [LARGE SCALE GENOMIC DNA]</scope>
    <source>
        <strain evidence="5">REICA_142</strain>
    </source>
</reference>
<evidence type="ECO:0000259" key="2">
    <source>
        <dbReference type="Pfam" id="PF18426"/>
    </source>
</evidence>
<dbReference type="Pfam" id="PF18426">
    <property type="entry name" value="Tli4_C"/>
    <property type="match status" value="1"/>
</dbReference>
<feature type="domain" description="Tle cognate immunity protein 4 C-terminal" evidence="2">
    <location>
        <begin position="208"/>
        <end position="363"/>
    </location>
</feature>
<feature type="region of interest" description="Disordered" evidence="1">
    <location>
        <begin position="168"/>
        <end position="189"/>
    </location>
</feature>
<evidence type="ECO:0008006" key="6">
    <source>
        <dbReference type="Google" id="ProtNLM"/>
    </source>
</evidence>
<sequence>MRVRHLWMGLLVVALILSTVFWLLTRSWPVAPLTAKEKQMTNKLFEQTKSQCIGRYLFDVPASFNNVAMGQVKINEMRITSKRLYPPAFAQRIRLREQELNHSPTVDPKDLPYLKQVYRVNDNTVIFDRNENGNVPGFGRILEGHFYSNGVAFIITTQITDLSDPKYKKDREDYLNSGSKESDLNDKPQKLAEMQSLLSRLKGREDEEVPTLPGICIPEGFINDTNMMSKDDITFIYKPVDFEIIVNSYNTLAKDNTLLERGNEINAALIRVGAHTLKKGTVKLPDIDAEEWLMKGKQDIYQPEEKNVNYYTFQFYGNEKTGDLKLPVFSVELHNSGKETKTYTDSQLVDIWDRITRTFRYRTGSAPGNTRQ</sequence>
<organism evidence="4 5">
    <name type="scientific">Kosakonia oryziphila</name>
    <dbReference type="NCBI Taxonomy" id="1005667"/>
    <lineage>
        <taxon>Bacteria</taxon>
        <taxon>Pseudomonadati</taxon>
        <taxon>Pseudomonadota</taxon>
        <taxon>Gammaproteobacteria</taxon>
        <taxon>Enterobacterales</taxon>
        <taxon>Enterobacteriaceae</taxon>
        <taxon>Kosakonia</taxon>
    </lineage>
</organism>
<feature type="domain" description="Tle cognate immunity protein 4 N-terminal" evidence="3">
    <location>
        <begin position="49"/>
        <end position="204"/>
    </location>
</feature>
<name>A0A1C4GP06_9ENTR</name>